<dbReference type="PANTHER" id="PTHR34071:SF2">
    <property type="entry name" value="FLAVIN-NUCLEOTIDE-BINDING PROTEIN"/>
    <property type="match status" value="1"/>
</dbReference>
<accession>A0A518VDI7</accession>
<organism evidence="1 2">
    <name type="scientific">Brevibacillus laterosporus</name>
    <name type="common">Bacillus laterosporus</name>
    <dbReference type="NCBI Taxonomy" id="1465"/>
    <lineage>
        <taxon>Bacteria</taxon>
        <taxon>Bacillati</taxon>
        <taxon>Bacillota</taxon>
        <taxon>Bacilli</taxon>
        <taxon>Bacillales</taxon>
        <taxon>Paenibacillaceae</taxon>
        <taxon>Brevibacillus</taxon>
    </lineage>
</organism>
<protein>
    <submittedName>
        <fullName evidence="1">Pyridoxamine 5'-phosphate oxidase family protein</fullName>
    </submittedName>
</protein>
<proteinExistence type="predicted"/>
<dbReference type="InterPro" id="IPR012349">
    <property type="entry name" value="Split_barrel_FMN-bd"/>
</dbReference>
<dbReference type="PANTHER" id="PTHR34071">
    <property type="entry name" value="5-NITROIMIDAZOLE ANTIBIOTICS RESISTANCE PROTEIN, NIMA-FAMILY-RELATED PROTEIN-RELATED"/>
    <property type="match status" value="1"/>
</dbReference>
<dbReference type="Pfam" id="PF12900">
    <property type="entry name" value="Pyridox_ox_2"/>
    <property type="match status" value="1"/>
</dbReference>
<dbReference type="Gene3D" id="2.30.110.10">
    <property type="entry name" value="Electron Transport, Fmn-binding Protein, Chain A"/>
    <property type="match status" value="1"/>
</dbReference>
<gene>
    <name evidence="1" type="ORF">EEL30_23830</name>
</gene>
<reference evidence="1 2" key="1">
    <citation type="submission" date="2018-11" db="EMBL/GenBank/DDBJ databases">
        <title>Phylogenetic determinants of toxin gene distribution in genomes of Brevibacillus laterosporus.</title>
        <authorList>
            <person name="Glare T.R."/>
            <person name="Durrant A."/>
            <person name="Berry C."/>
            <person name="Palma L."/>
            <person name="Ormskirk M."/>
            <person name="Cox M.O."/>
        </authorList>
    </citation>
    <scope>NUCLEOTIDE SEQUENCE [LARGE SCALE GENOMIC DNA]</scope>
    <source>
        <strain evidence="1 2">1821L</strain>
    </source>
</reference>
<dbReference type="InterPro" id="IPR024747">
    <property type="entry name" value="Pyridox_Oxase-rel"/>
</dbReference>
<dbReference type="EMBL" id="CP033464">
    <property type="protein sequence ID" value="QDX95056.1"/>
    <property type="molecule type" value="Genomic_DNA"/>
</dbReference>
<dbReference type="Proteomes" id="UP000319432">
    <property type="component" value="Chromosome"/>
</dbReference>
<dbReference type="SUPFAM" id="SSF50475">
    <property type="entry name" value="FMN-binding split barrel"/>
    <property type="match status" value="1"/>
</dbReference>
<name>A0A518VDI7_BRELA</name>
<dbReference type="OrthoDB" id="9794935at2"/>
<dbReference type="AlphaFoldDB" id="A0A518VDI7"/>
<evidence type="ECO:0000313" key="1">
    <source>
        <dbReference type="EMBL" id="QDX95056.1"/>
    </source>
</evidence>
<sequence>MSNPLRRSLKQVHDQHKITRFLETTPIGHVGLSLHDEPYVIPVNFVWADGCIYFHGSMEGRKNTVIAENPRVCFTVSHEQGTMSDPVPAHVDTAYFSVLVFGQIELITDPKEATAVLQVMLDKYVPGYFDRSLSEAHVTHYRSSLGSAVGVFKISPTHISAKENPLKEYKLFYPGKKVTDDVKQLPKNREE</sequence>
<keyword evidence="2" id="KW-1185">Reference proteome</keyword>
<evidence type="ECO:0000313" key="2">
    <source>
        <dbReference type="Proteomes" id="UP000319432"/>
    </source>
</evidence>